<name>A0A6I4IVH5_9FLAO</name>
<reference evidence="4" key="1">
    <citation type="submission" date="2019-05" db="EMBL/GenBank/DDBJ databases">
        <title>Flavobacterium profundi sp. nov., isolated from a deep-sea seamount.</title>
        <authorList>
            <person name="Zhang D.-C."/>
        </authorList>
    </citation>
    <scope>NUCLEOTIDE SEQUENCE [LARGE SCALE GENOMIC DNA]</scope>
    <source>
        <strain evidence="4">TP390</strain>
    </source>
</reference>
<dbReference type="InterPro" id="IPR004408">
    <property type="entry name" value="Biotin_CoA_COase_ligase"/>
</dbReference>
<dbReference type="Proteomes" id="UP000431264">
    <property type="component" value="Unassembled WGS sequence"/>
</dbReference>
<feature type="domain" description="BPL/LPL catalytic" evidence="2">
    <location>
        <begin position="1"/>
        <end position="181"/>
    </location>
</feature>
<dbReference type="PANTHER" id="PTHR12835:SF5">
    <property type="entry name" value="BIOTIN--PROTEIN LIGASE"/>
    <property type="match status" value="1"/>
</dbReference>
<dbReference type="GO" id="GO:0004077">
    <property type="term" value="F:biotin--[biotin carboxyl-carrier protein] ligase activity"/>
    <property type="evidence" value="ECO:0007669"/>
    <property type="project" value="UniProtKB-EC"/>
</dbReference>
<dbReference type="PROSITE" id="PS51733">
    <property type="entry name" value="BPL_LPL_CATALYTIC"/>
    <property type="match status" value="1"/>
</dbReference>
<dbReference type="Gene3D" id="3.30.930.10">
    <property type="entry name" value="Bira Bifunctional Protein, Domain 2"/>
    <property type="match status" value="1"/>
</dbReference>
<dbReference type="PANTHER" id="PTHR12835">
    <property type="entry name" value="BIOTIN PROTEIN LIGASE"/>
    <property type="match status" value="1"/>
</dbReference>
<evidence type="ECO:0000259" key="2">
    <source>
        <dbReference type="PROSITE" id="PS51733"/>
    </source>
</evidence>
<dbReference type="RefSeq" id="WP_140999315.1">
    <property type="nucleotide sequence ID" value="NZ_VDCZ01000017.1"/>
</dbReference>
<dbReference type="InterPro" id="IPR045864">
    <property type="entry name" value="aa-tRNA-synth_II/BPL/LPL"/>
</dbReference>
<dbReference type="GO" id="GO:0005737">
    <property type="term" value="C:cytoplasm"/>
    <property type="evidence" value="ECO:0007669"/>
    <property type="project" value="TreeGrafter"/>
</dbReference>
<dbReference type="EMBL" id="WQLW01000017">
    <property type="protein sequence ID" value="MVO10893.1"/>
    <property type="molecule type" value="Genomic_DNA"/>
</dbReference>
<dbReference type="OrthoDB" id="9807064at2"/>
<evidence type="ECO:0000256" key="1">
    <source>
        <dbReference type="ARBA" id="ARBA00022598"/>
    </source>
</evidence>
<dbReference type="NCBIfam" id="TIGR00121">
    <property type="entry name" value="birA_ligase"/>
    <property type="match status" value="1"/>
</dbReference>
<dbReference type="Pfam" id="PF03099">
    <property type="entry name" value="BPL_LplA_LipB"/>
    <property type="match status" value="1"/>
</dbReference>
<comment type="caution">
    <text evidence="3">The sequence shown here is derived from an EMBL/GenBank/DDBJ whole genome shotgun (WGS) entry which is preliminary data.</text>
</comment>
<proteinExistence type="predicted"/>
<dbReference type="SUPFAM" id="SSF55681">
    <property type="entry name" value="Class II aaRS and biotin synthetases"/>
    <property type="match status" value="1"/>
</dbReference>
<evidence type="ECO:0000313" key="3">
    <source>
        <dbReference type="EMBL" id="MVO10893.1"/>
    </source>
</evidence>
<dbReference type="EC" id="6.3.4.15" evidence="3"/>
<protein>
    <submittedName>
        <fullName evidence="3">Biotin--[acetyl-CoA-carboxylase] ligase</fullName>
        <ecNumber evidence="3">6.3.4.15</ecNumber>
    </submittedName>
</protein>
<keyword evidence="1 3" id="KW-0436">Ligase</keyword>
<gene>
    <name evidence="3" type="ORF">GOQ30_17110</name>
</gene>
<sequence length="241" mass="27305">MNIIKLNAIDSTNNFLKELSATQILDNFTTVVTENQLKGKGQRGATWSSEDGKNLTFSTFINHTSASTNELFTFNIVASIAIVEVLKKHQLTQLHIKWPNDILSENKKICGILIENTIKSDGSIHCIIGIGLNVNQMAFENLPKASSMAILKNTIFDKEVLLNEVLTSLKQHYHQLQHSDLLWKKYHLYLYKKGTPVAFEDTSKKQFMGIIQGVSSFGKLIVLLEDDIINEYDIKEIKMLY</sequence>
<dbReference type="CDD" id="cd16442">
    <property type="entry name" value="BPL"/>
    <property type="match status" value="1"/>
</dbReference>
<accession>A0A6I4IVH5</accession>
<dbReference type="InterPro" id="IPR004143">
    <property type="entry name" value="BPL_LPL_catalytic"/>
</dbReference>
<dbReference type="AlphaFoldDB" id="A0A6I4IVH5"/>
<evidence type="ECO:0000313" key="4">
    <source>
        <dbReference type="Proteomes" id="UP000431264"/>
    </source>
</evidence>
<keyword evidence="4" id="KW-1185">Reference proteome</keyword>
<organism evidence="3 4">
    <name type="scientific">Flavobacterium profundi</name>
    <dbReference type="NCBI Taxonomy" id="1774945"/>
    <lineage>
        <taxon>Bacteria</taxon>
        <taxon>Pseudomonadati</taxon>
        <taxon>Bacteroidota</taxon>
        <taxon>Flavobacteriia</taxon>
        <taxon>Flavobacteriales</taxon>
        <taxon>Flavobacteriaceae</taxon>
        <taxon>Flavobacterium</taxon>
    </lineage>
</organism>